<dbReference type="RefSeq" id="WP_174411404.1">
    <property type="nucleotide sequence ID" value="NZ_JACHIT010000002.1"/>
</dbReference>
<evidence type="ECO:0000259" key="12">
    <source>
        <dbReference type="PROSITE" id="PS50850"/>
    </source>
</evidence>
<dbReference type="SUPFAM" id="SSF103473">
    <property type="entry name" value="MFS general substrate transporter"/>
    <property type="match status" value="1"/>
</dbReference>
<gene>
    <name evidence="13" type="ORF">BJY24_005394</name>
</gene>
<dbReference type="Proteomes" id="UP000540412">
    <property type="component" value="Unassembled WGS sequence"/>
</dbReference>
<feature type="transmembrane region" description="Helical" evidence="11">
    <location>
        <begin position="256"/>
        <end position="273"/>
    </location>
</feature>
<dbReference type="PANTHER" id="PTHR43528">
    <property type="entry name" value="ALPHA-KETOGLUTARATE PERMEASE"/>
    <property type="match status" value="1"/>
</dbReference>
<keyword evidence="6" id="KW-0769">Symport</keyword>
<evidence type="ECO:0000313" key="14">
    <source>
        <dbReference type="Proteomes" id="UP000540412"/>
    </source>
</evidence>
<dbReference type="InterPro" id="IPR005828">
    <property type="entry name" value="MFS_sugar_transport-like"/>
</dbReference>
<comment type="caution">
    <text evidence="13">The sequence shown here is derived from an EMBL/GenBank/DDBJ whole genome shotgun (WGS) entry which is preliminary data.</text>
</comment>
<evidence type="ECO:0000256" key="1">
    <source>
        <dbReference type="ARBA" id="ARBA00004429"/>
    </source>
</evidence>
<comment type="function">
    <text evidence="9">Uptake of alpha-ketoglutarate across the boundary membrane with the concomitant import of a cation (symport system).</text>
</comment>
<evidence type="ECO:0000256" key="2">
    <source>
        <dbReference type="ARBA" id="ARBA00022448"/>
    </source>
</evidence>
<dbReference type="CDD" id="cd17367">
    <property type="entry name" value="MFS_KgtP"/>
    <property type="match status" value="1"/>
</dbReference>
<dbReference type="Pfam" id="PF00083">
    <property type="entry name" value="Sugar_tr"/>
    <property type="match status" value="2"/>
</dbReference>
<dbReference type="EMBL" id="JACHIT010000002">
    <property type="protein sequence ID" value="MBB5916482.1"/>
    <property type="molecule type" value="Genomic_DNA"/>
</dbReference>
<organism evidence="13 14">
    <name type="scientific">Nocardia transvalensis</name>
    <dbReference type="NCBI Taxonomy" id="37333"/>
    <lineage>
        <taxon>Bacteria</taxon>
        <taxon>Bacillati</taxon>
        <taxon>Actinomycetota</taxon>
        <taxon>Actinomycetes</taxon>
        <taxon>Mycobacteriales</taxon>
        <taxon>Nocardiaceae</taxon>
        <taxon>Nocardia</taxon>
    </lineage>
</organism>
<evidence type="ECO:0000256" key="4">
    <source>
        <dbReference type="ARBA" id="ARBA00022519"/>
    </source>
</evidence>
<feature type="transmembrane region" description="Helical" evidence="11">
    <location>
        <begin position="120"/>
        <end position="144"/>
    </location>
</feature>
<keyword evidence="2" id="KW-0813">Transport</keyword>
<accession>A0A7W9PI33</accession>
<dbReference type="GO" id="GO:0015293">
    <property type="term" value="F:symporter activity"/>
    <property type="evidence" value="ECO:0007669"/>
    <property type="project" value="UniProtKB-KW"/>
</dbReference>
<dbReference type="InterPro" id="IPR005829">
    <property type="entry name" value="Sugar_transporter_CS"/>
</dbReference>
<dbReference type="PROSITE" id="PS00217">
    <property type="entry name" value="SUGAR_TRANSPORT_2"/>
    <property type="match status" value="1"/>
</dbReference>
<feature type="transmembrane region" description="Helical" evidence="11">
    <location>
        <begin position="322"/>
        <end position="342"/>
    </location>
</feature>
<dbReference type="InterPro" id="IPR036259">
    <property type="entry name" value="MFS_trans_sf"/>
</dbReference>
<evidence type="ECO:0000256" key="5">
    <source>
        <dbReference type="ARBA" id="ARBA00022692"/>
    </source>
</evidence>
<keyword evidence="8 11" id="KW-0472">Membrane</keyword>
<dbReference type="PROSITE" id="PS00216">
    <property type="entry name" value="SUGAR_TRANSPORT_1"/>
    <property type="match status" value="2"/>
</dbReference>
<feature type="transmembrane region" description="Helical" evidence="11">
    <location>
        <begin position="196"/>
        <end position="215"/>
    </location>
</feature>
<evidence type="ECO:0000256" key="3">
    <source>
        <dbReference type="ARBA" id="ARBA00022475"/>
    </source>
</evidence>
<evidence type="ECO:0000313" key="13">
    <source>
        <dbReference type="EMBL" id="MBB5916482.1"/>
    </source>
</evidence>
<feature type="domain" description="Major facilitator superfamily (MFS) profile" evidence="12">
    <location>
        <begin position="24"/>
        <end position="439"/>
    </location>
</feature>
<dbReference type="Gene3D" id="1.20.1250.20">
    <property type="entry name" value="MFS general substrate transporter like domains"/>
    <property type="match status" value="2"/>
</dbReference>
<dbReference type="FunFam" id="1.20.1250.20:FF:000095">
    <property type="entry name" value="Alpha-ketoglutarate permease"/>
    <property type="match status" value="1"/>
</dbReference>
<comment type="subcellular location">
    <subcellularLocation>
        <location evidence="1">Cell inner membrane</location>
        <topology evidence="1">Multi-pass membrane protein</topology>
    </subcellularLocation>
</comment>
<feature type="transmembrane region" description="Helical" evidence="11">
    <location>
        <begin position="165"/>
        <end position="184"/>
    </location>
</feature>
<dbReference type="PANTHER" id="PTHR43528:SF5">
    <property type="entry name" value="PROLINE_BETAINE TRANSPORTER"/>
    <property type="match status" value="1"/>
</dbReference>
<evidence type="ECO:0000256" key="8">
    <source>
        <dbReference type="ARBA" id="ARBA00023136"/>
    </source>
</evidence>
<evidence type="ECO:0000256" key="6">
    <source>
        <dbReference type="ARBA" id="ARBA00022847"/>
    </source>
</evidence>
<feature type="transmembrane region" description="Helical" evidence="11">
    <location>
        <begin position="63"/>
        <end position="84"/>
    </location>
</feature>
<name>A0A7W9PI33_9NOCA</name>
<feature type="transmembrane region" description="Helical" evidence="11">
    <location>
        <begin position="416"/>
        <end position="434"/>
    </location>
</feature>
<reference evidence="13 14" key="1">
    <citation type="submission" date="2020-08" db="EMBL/GenBank/DDBJ databases">
        <title>Sequencing the genomes of 1000 actinobacteria strains.</title>
        <authorList>
            <person name="Klenk H.-P."/>
        </authorList>
    </citation>
    <scope>NUCLEOTIDE SEQUENCE [LARGE SCALE GENOMIC DNA]</scope>
    <source>
        <strain evidence="13 14">DSM 43582</strain>
    </source>
</reference>
<dbReference type="InterPro" id="IPR020846">
    <property type="entry name" value="MFS_dom"/>
</dbReference>
<feature type="transmembrane region" description="Helical" evidence="11">
    <location>
        <begin position="293"/>
        <end position="310"/>
    </location>
</feature>
<feature type="transmembrane region" description="Helical" evidence="11">
    <location>
        <begin position="383"/>
        <end position="404"/>
    </location>
</feature>
<feature type="transmembrane region" description="Helical" evidence="11">
    <location>
        <begin position="348"/>
        <end position="371"/>
    </location>
</feature>
<proteinExistence type="predicted"/>
<evidence type="ECO:0000256" key="10">
    <source>
        <dbReference type="ARBA" id="ARBA00069296"/>
    </source>
</evidence>
<dbReference type="AlphaFoldDB" id="A0A7W9PI33"/>
<evidence type="ECO:0000256" key="11">
    <source>
        <dbReference type="SAM" id="Phobius"/>
    </source>
</evidence>
<keyword evidence="7 11" id="KW-1133">Transmembrane helix</keyword>
<keyword evidence="4" id="KW-0997">Cell inner membrane</keyword>
<feature type="transmembrane region" description="Helical" evidence="11">
    <location>
        <begin position="96"/>
        <end position="114"/>
    </location>
</feature>
<dbReference type="InterPro" id="IPR051084">
    <property type="entry name" value="H+-coupled_symporters"/>
</dbReference>
<dbReference type="PROSITE" id="PS50850">
    <property type="entry name" value="MFS"/>
    <property type="match status" value="1"/>
</dbReference>
<keyword evidence="5 11" id="KW-0812">Transmembrane</keyword>
<protein>
    <recommendedName>
        <fullName evidence="10">Alpha-ketoglutarate permease</fullName>
    </recommendedName>
</protein>
<evidence type="ECO:0000256" key="9">
    <source>
        <dbReference type="ARBA" id="ARBA00058957"/>
    </source>
</evidence>
<dbReference type="GO" id="GO:0005886">
    <property type="term" value="C:plasma membrane"/>
    <property type="evidence" value="ECO:0007669"/>
    <property type="project" value="UniProtKB-SubCell"/>
</dbReference>
<keyword evidence="3" id="KW-1003">Cell membrane</keyword>
<evidence type="ECO:0000256" key="7">
    <source>
        <dbReference type="ARBA" id="ARBA00022989"/>
    </source>
</evidence>
<sequence>MTTTQPTADGSVPGRFGERRVVANVLRGSIGNLVEWYDWYVYAAFSVYFAKTFFPKGDSTAQLLSTAAVFAVGFLMRPIGGWALGRYADRFGRRSALTLSVTVMAAGSLLIAVTPGHQTIGLAAPAILLLARLLQGLSVGGEYATSATYLSEVATQGKRGFYSSFQYVTLVGGQLVALAVQIVLQQFLTTAQLDNWGWRIPFAIGAAGAIIVMLLRRGMDESAAFRAEAEQTPHTGGGESTSRGSLRVLLQYPRECLLVVGLTLGGTIAFYTYTTYMQKYMINTSGISKSTVAWINFLALLVFVVLQPLAGALSDRIGRRKLLVFFGVAGTLGTVPLMTVLGHTTNPVAAWALMMTALLVITGYTSINAIVKAELFPTKVRALGVGLPYALTAALFGGTAESLALWLKKIGHESIFFWYVSATILISLLTYWFMRETSADSPLDADDHAASEQPVHP</sequence>
<keyword evidence="14" id="KW-1185">Reference proteome</keyword>